<evidence type="ECO:0000256" key="3">
    <source>
        <dbReference type="ARBA" id="ARBA00022692"/>
    </source>
</evidence>
<evidence type="ECO:0000259" key="7">
    <source>
        <dbReference type="PROSITE" id="PS50928"/>
    </source>
</evidence>
<keyword evidence="4 6" id="KW-1133">Transmembrane helix</keyword>
<evidence type="ECO:0000256" key="6">
    <source>
        <dbReference type="RuleBase" id="RU363032"/>
    </source>
</evidence>
<accession>A0ABR7M0X1</accession>
<evidence type="ECO:0000313" key="8">
    <source>
        <dbReference type="EMBL" id="MBC6470761.1"/>
    </source>
</evidence>
<feature type="transmembrane region" description="Helical" evidence="6">
    <location>
        <begin position="61"/>
        <end position="81"/>
    </location>
</feature>
<dbReference type="InterPro" id="IPR051204">
    <property type="entry name" value="ABC_transp_perm/SBD"/>
</dbReference>
<dbReference type="PANTHER" id="PTHR30177:SF4">
    <property type="entry name" value="OSMOPROTECTANT IMPORT PERMEASE PROTEIN OSMW"/>
    <property type="match status" value="1"/>
</dbReference>
<evidence type="ECO:0000256" key="2">
    <source>
        <dbReference type="ARBA" id="ARBA00022448"/>
    </source>
</evidence>
<dbReference type="RefSeq" id="WP_187247802.1">
    <property type="nucleotide sequence ID" value="NZ_BAAAOK010000011.1"/>
</dbReference>
<keyword evidence="9" id="KW-1185">Reference proteome</keyword>
<sequence length="224" mass="23968">MALVDGEPLIRWNWVADHLQDFVDLTGEHLFLSLAPVVLGLLISIPLGVASIRWSWLYPPVFAGANLLYAIPSLALFMLMLDLTGLNSRWTAIVPLTGYTLAVLVPNVVDGLRQVPASVRQAATAMGFGTWRRLIQVELPIAVPVIMAGLRVATVSSISLVSVAVLVGQGGLGQLFTDGAQREFPTPIIAGIVLTIILAFAADLALVTAQRLLTPWARSRKGTA</sequence>
<reference evidence="8 9" key="1">
    <citation type="submission" date="2020-06" db="EMBL/GenBank/DDBJ databases">
        <title>Actinomadura xiongansis sp. nov., isolated from soil of Baiyangdian.</title>
        <authorList>
            <person name="Zhang X."/>
        </authorList>
    </citation>
    <scope>NUCLEOTIDE SEQUENCE [LARGE SCALE GENOMIC DNA]</scope>
    <source>
        <strain evidence="8 9">HBUM206468</strain>
    </source>
</reference>
<evidence type="ECO:0000256" key="1">
    <source>
        <dbReference type="ARBA" id="ARBA00004141"/>
    </source>
</evidence>
<keyword evidence="5 6" id="KW-0472">Membrane</keyword>
<keyword evidence="2 6" id="KW-0813">Transport</keyword>
<feature type="transmembrane region" description="Helical" evidence="6">
    <location>
        <begin position="93"/>
        <end position="112"/>
    </location>
</feature>
<dbReference type="PROSITE" id="PS50928">
    <property type="entry name" value="ABC_TM1"/>
    <property type="match status" value="1"/>
</dbReference>
<comment type="caution">
    <text evidence="8">The sequence shown here is derived from an EMBL/GenBank/DDBJ whole genome shotgun (WGS) entry which is preliminary data.</text>
</comment>
<comment type="subcellular location">
    <subcellularLocation>
        <location evidence="6">Cell membrane</location>
        <topology evidence="6">Multi-pass membrane protein</topology>
    </subcellularLocation>
    <subcellularLocation>
        <location evidence="1">Membrane</location>
        <topology evidence="1">Multi-pass membrane protein</topology>
    </subcellularLocation>
</comment>
<dbReference type="Proteomes" id="UP000805614">
    <property type="component" value="Unassembled WGS sequence"/>
</dbReference>
<dbReference type="SUPFAM" id="SSF161098">
    <property type="entry name" value="MetI-like"/>
    <property type="match status" value="1"/>
</dbReference>
<name>A0ABR7M0X1_9ACTN</name>
<dbReference type="InterPro" id="IPR000515">
    <property type="entry name" value="MetI-like"/>
</dbReference>
<protein>
    <submittedName>
        <fullName evidence="8">ABC transporter permease</fullName>
    </submittedName>
</protein>
<dbReference type="InterPro" id="IPR035906">
    <property type="entry name" value="MetI-like_sf"/>
</dbReference>
<proteinExistence type="inferred from homology"/>
<dbReference type="CDD" id="cd06261">
    <property type="entry name" value="TM_PBP2"/>
    <property type="match status" value="1"/>
</dbReference>
<organism evidence="8 9">
    <name type="scientific">Actinomadura alba</name>
    <dbReference type="NCBI Taxonomy" id="406431"/>
    <lineage>
        <taxon>Bacteria</taxon>
        <taxon>Bacillati</taxon>
        <taxon>Actinomycetota</taxon>
        <taxon>Actinomycetes</taxon>
        <taxon>Streptosporangiales</taxon>
        <taxon>Thermomonosporaceae</taxon>
        <taxon>Actinomadura</taxon>
    </lineage>
</organism>
<evidence type="ECO:0000256" key="4">
    <source>
        <dbReference type="ARBA" id="ARBA00022989"/>
    </source>
</evidence>
<dbReference type="PANTHER" id="PTHR30177">
    <property type="entry name" value="GLYCINE BETAINE/L-PROLINE TRANSPORT SYSTEM PERMEASE PROTEIN PROW"/>
    <property type="match status" value="1"/>
</dbReference>
<dbReference type="Gene3D" id="1.10.3720.10">
    <property type="entry name" value="MetI-like"/>
    <property type="match status" value="1"/>
</dbReference>
<dbReference type="EMBL" id="JABVEC010000048">
    <property type="protein sequence ID" value="MBC6470761.1"/>
    <property type="molecule type" value="Genomic_DNA"/>
</dbReference>
<evidence type="ECO:0000256" key="5">
    <source>
        <dbReference type="ARBA" id="ARBA00023136"/>
    </source>
</evidence>
<comment type="similarity">
    <text evidence="6">Belongs to the binding-protein-dependent transport system permease family.</text>
</comment>
<dbReference type="Pfam" id="PF00528">
    <property type="entry name" value="BPD_transp_1"/>
    <property type="match status" value="1"/>
</dbReference>
<feature type="transmembrane region" description="Helical" evidence="6">
    <location>
        <begin position="188"/>
        <end position="209"/>
    </location>
</feature>
<feature type="transmembrane region" description="Helical" evidence="6">
    <location>
        <begin position="30"/>
        <end position="49"/>
    </location>
</feature>
<evidence type="ECO:0000313" key="9">
    <source>
        <dbReference type="Proteomes" id="UP000805614"/>
    </source>
</evidence>
<gene>
    <name evidence="8" type="ORF">HKK74_35510</name>
</gene>
<feature type="domain" description="ABC transmembrane type-1" evidence="7">
    <location>
        <begin position="26"/>
        <end position="205"/>
    </location>
</feature>
<keyword evidence="3 6" id="KW-0812">Transmembrane</keyword>
<feature type="transmembrane region" description="Helical" evidence="6">
    <location>
        <begin position="141"/>
        <end position="168"/>
    </location>
</feature>